<evidence type="ECO:0000259" key="2">
    <source>
        <dbReference type="PROSITE" id="PS51186"/>
    </source>
</evidence>
<dbReference type="PROSITE" id="PS51186">
    <property type="entry name" value="GNAT"/>
    <property type="match status" value="1"/>
</dbReference>
<keyword evidence="1" id="KW-0808">Transferase</keyword>
<dbReference type="CDD" id="cd04301">
    <property type="entry name" value="NAT_SF"/>
    <property type="match status" value="1"/>
</dbReference>
<dbReference type="EMBL" id="JAWJBA010000008">
    <property type="protein sequence ID" value="MDV2686350.1"/>
    <property type="molecule type" value="Genomic_DNA"/>
</dbReference>
<reference evidence="3 4" key="1">
    <citation type="submission" date="2023-10" db="EMBL/GenBank/DDBJ databases">
        <title>Screening of Alkalihalobacillus lindianensis BZ-TG-R113 and Its Alleviation of Salt Stress on Rapeseed Growth.</title>
        <authorList>
            <person name="Zhao B."/>
            <person name="Guo T."/>
        </authorList>
    </citation>
    <scope>NUCLEOTIDE SEQUENCE [LARGE SCALE GENOMIC DNA]</scope>
    <source>
        <strain evidence="3 4">BZ-TG-R113</strain>
    </source>
</reference>
<comment type="caution">
    <text evidence="3">The sequence shown here is derived from an EMBL/GenBank/DDBJ whole genome shotgun (WGS) entry which is preliminary data.</text>
</comment>
<sequence length="158" mass="17663">MNIHLLAKTAPLPIDLLLEADPSLELVKEYCQKGTCYVAEKDGNIIGVYVLLARRANTVEIMNISVLEAFQGQGIGKALIRDAIKNAKVAGYEWIEIGTGNSSINQLALYQKCGFRVTGIEQDFFIKHYSEELFENGIQCRDMIKLTLRLQSQKNSLP</sequence>
<dbReference type="PANTHER" id="PTHR13947">
    <property type="entry name" value="GNAT FAMILY N-ACETYLTRANSFERASE"/>
    <property type="match status" value="1"/>
</dbReference>
<evidence type="ECO:0000313" key="3">
    <source>
        <dbReference type="EMBL" id="MDV2686350.1"/>
    </source>
</evidence>
<protein>
    <submittedName>
        <fullName evidence="3">GNAT family N-acetyltransferase</fullName>
    </submittedName>
</protein>
<organism evidence="3 4">
    <name type="scientific">Alkalihalophilus lindianensis</name>
    <dbReference type="NCBI Taxonomy" id="1630542"/>
    <lineage>
        <taxon>Bacteria</taxon>
        <taxon>Bacillati</taxon>
        <taxon>Bacillota</taxon>
        <taxon>Bacilli</taxon>
        <taxon>Bacillales</taxon>
        <taxon>Bacillaceae</taxon>
        <taxon>Alkalihalophilus</taxon>
    </lineage>
</organism>
<evidence type="ECO:0000256" key="1">
    <source>
        <dbReference type="ARBA" id="ARBA00022679"/>
    </source>
</evidence>
<dbReference type="RefSeq" id="WP_317123514.1">
    <property type="nucleotide sequence ID" value="NZ_JAWJBA010000008.1"/>
</dbReference>
<dbReference type="InterPro" id="IPR016181">
    <property type="entry name" value="Acyl_CoA_acyltransferase"/>
</dbReference>
<dbReference type="InterPro" id="IPR050769">
    <property type="entry name" value="NAT_camello-type"/>
</dbReference>
<dbReference type="InterPro" id="IPR000182">
    <property type="entry name" value="GNAT_dom"/>
</dbReference>
<keyword evidence="4" id="KW-1185">Reference proteome</keyword>
<dbReference type="SUPFAM" id="SSF55729">
    <property type="entry name" value="Acyl-CoA N-acyltransferases (Nat)"/>
    <property type="match status" value="1"/>
</dbReference>
<feature type="domain" description="N-acetyltransferase" evidence="2">
    <location>
        <begin position="1"/>
        <end position="136"/>
    </location>
</feature>
<evidence type="ECO:0000313" key="4">
    <source>
        <dbReference type="Proteomes" id="UP001287282"/>
    </source>
</evidence>
<dbReference type="Pfam" id="PF00583">
    <property type="entry name" value="Acetyltransf_1"/>
    <property type="match status" value="1"/>
</dbReference>
<name>A0ABU3XEM7_9BACI</name>
<accession>A0ABU3XEM7</accession>
<dbReference type="Proteomes" id="UP001287282">
    <property type="component" value="Unassembled WGS sequence"/>
</dbReference>
<gene>
    <name evidence="3" type="ORF">RYX56_18440</name>
</gene>
<proteinExistence type="predicted"/>
<dbReference type="Gene3D" id="3.40.630.30">
    <property type="match status" value="1"/>
</dbReference>
<dbReference type="PANTHER" id="PTHR13947:SF37">
    <property type="entry name" value="LD18367P"/>
    <property type="match status" value="1"/>
</dbReference>